<keyword evidence="3" id="KW-1185">Reference proteome</keyword>
<feature type="region of interest" description="Disordered" evidence="1">
    <location>
        <begin position="77"/>
        <end position="105"/>
    </location>
</feature>
<proteinExistence type="predicted"/>
<feature type="region of interest" description="Disordered" evidence="1">
    <location>
        <begin position="151"/>
        <end position="181"/>
    </location>
</feature>
<feature type="compositionally biased region" description="Basic and acidic residues" evidence="1">
    <location>
        <begin position="162"/>
        <end position="181"/>
    </location>
</feature>
<protein>
    <submittedName>
        <fullName evidence="2">Uncharacterized protein</fullName>
    </submittedName>
</protein>
<organism evidence="2 3">
    <name type="scientific">Periplaneta americana</name>
    <name type="common">American cockroach</name>
    <name type="synonym">Blatta americana</name>
    <dbReference type="NCBI Taxonomy" id="6978"/>
    <lineage>
        <taxon>Eukaryota</taxon>
        <taxon>Metazoa</taxon>
        <taxon>Ecdysozoa</taxon>
        <taxon>Arthropoda</taxon>
        <taxon>Hexapoda</taxon>
        <taxon>Insecta</taxon>
        <taxon>Pterygota</taxon>
        <taxon>Neoptera</taxon>
        <taxon>Polyneoptera</taxon>
        <taxon>Dictyoptera</taxon>
        <taxon>Blattodea</taxon>
        <taxon>Blattoidea</taxon>
        <taxon>Blattidae</taxon>
        <taxon>Blattinae</taxon>
        <taxon>Periplaneta</taxon>
    </lineage>
</organism>
<dbReference type="Proteomes" id="UP001148838">
    <property type="component" value="Unassembled WGS sequence"/>
</dbReference>
<sequence>MGRLTPSKVLKTVMLRVVIVHQVSSPRLTIMQKKLEYKGFHFSHNMCFWYTIEYRWANKGNIERMQSLVSDRAKQRSASFVPEENGKKCPSAETARQDKKHRHPNKKGMMDAVRLAQRLKWKWGEHVIRMDCSRWTYASTCGTHALGKEAEDVQGEGGRTLSGERLERSGREHRGTGRHGKDWKGLRTLSELCIVVYYLYSYFCVC</sequence>
<dbReference type="EMBL" id="JAJSOF020000039">
    <property type="protein sequence ID" value="KAJ4426988.1"/>
    <property type="molecule type" value="Genomic_DNA"/>
</dbReference>
<accession>A0ABQ8RZ12</accession>
<evidence type="ECO:0000256" key="1">
    <source>
        <dbReference type="SAM" id="MobiDB-lite"/>
    </source>
</evidence>
<reference evidence="2 3" key="1">
    <citation type="journal article" date="2022" name="Allergy">
        <title>Genome assembly and annotation of Periplaneta americana reveal a comprehensive cockroach allergen profile.</title>
        <authorList>
            <person name="Wang L."/>
            <person name="Xiong Q."/>
            <person name="Saelim N."/>
            <person name="Wang L."/>
            <person name="Nong W."/>
            <person name="Wan A.T."/>
            <person name="Shi M."/>
            <person name="Liu X."/>
            <person name="Cao Q."/>
            <person name="Hui J.H.L."/>
            <person name="Sookrung N."/>
            <person name="Leung T.F."/>
            <person name="Tungtrongchitr A."/>
            <person name="Tsui S.K.W."/>
        </authorList>
    </citation>
    <scope>NUCLEOTIDE SEQUENCE [LARGE SCALE GENOMIC DNA]</scope>
    <source>
        <strain evidence="2">PWHHKU_190912</strain>
    </source>
</reference>
<gene>
    <name evidence="2" type="ORF">ANN_26787</name>
</gene>
<comment type="caution">
    <text evidence="2">The sequence shown here is derived from an EMBL/GenBank/DDBJ whole genome shotgun (WGS) entry which is preliminary data.</text>
</comment>
<evidence type="ECO:0000313" key="2">
    <source>
        <dbReference type="EMBL" id="KAJ4426988.1"/>
    </source>
</evidence>
<name>A0ABQ8RZ12_PERAM</name>
<evidence type="ECO:0000313" key="3">
    <source>
        <dbReference type="Proteomes" id="UP001148838"/>
    </source>
</evidence>